<dbReference type="AlphaFoldDB" id="A0A6A7C8F4"/>
<dbReference type="Pfam" id="PF01738">
    <property type="entry name" value="DLH"/>
    <property type="match status" value="1"/>
</dbReference>
<organism evidence="2 3">
    <name type="scientific">Piedraia hortae CBS 480.64</name>
    <dbReference type="NCBI Taxonomy" id="1314780"/>
    <lineage>
        <taxon>Eukaryota</taxon>
        <taxon>Fungi</taxon>
        <taxon>Dikarya</taxon>
        <taxon>Ascomycota</taxon>
        <taxon>Pezizomycotina</taxon>
        <taxon>Dothideomycetes</taxon>
        <taxon>Dothideomycetidae</taxon>
        <taxon>Capnodiales</taxon>
        <taxon>Piedraiaceae</taxon>
        <taxon>Piedraia</taxon>
    </lineage>
</organism>
<feature type="domain" description="Dienelactone hydrolase" evidence="1">
    <location>
        <begin position="32"/>
        <end position="248"/>
    </location>
</feature>
<dbReference type="GO" id="GO:0016787">
    <property type="term" value="F:hydrolase activity"/>
    <property type="evidence" value="ECO:0007669"/>
    <property type="project" value="UniProtKB-KW"/>
</dbReference>
<evidence type="ECO:0000313" key="3">
    <source>
        <dbReference type="Proteomes" id="UP000799421"/>
    </source>
</evidence>
<dbReference type="InterPro" id="IPR002925">
    <property type="entry name" value="Dienelactn_hydro"/>
</dbReference>
<gene>
    <name evidence="2" type="ORF">K470DRAFT_274853</name>
</gene>
<dbReference type="EMBL" id="MU005962">
    <property type="protein sequence ID" value="KAF2863255.1"/>
    <property type="molecule type" value="Genomic_DNA"/>
</dbReference>
<name>A0A6A7C8F4_9PEZI</name>
<dbReference type="Gene3D" id="3.40.50.1820">
    <property type="entry name" value="alpha/beta hydrolase"/>
    <property type="match status" value="1"/>
</dbReference>
<dbReference type="InterPro" id="IPR029058">
    <property type="entry name" value="AB_hydrolase_fold"/>
</dbReference>
<keyword evidence="2" id="KW-0378">Hydrolase</keyword>
<proteinExistence type="predicted"/>
<dbReference type="Proteomes" id="UP000799421">
    <property type="component" value="Unassembled WGS sequence"/>
</dbReference>
<protein>
    <submittedName>
        <fullName evidence="2">Alpha/beta-hydrolase</fullName>
    </submittedName>
</protein>
<evidence type="ECO:0000259" key="1">
    <source>
        <dbReference type="Pfam" id="PF01738"/>
    </source>
</evidence>
<dbReference type="OrthoDB" id="58297at2759"/>
<sequence>MLVTESHTTVTTSLGGDMRIFLFHPSIPGYPNAKFPGVVLFSEIYQVTGPVARFARQIAGHGYIVAAPSSYHEFTSWEPLAYDIPGTDKGNKWKVEKKVAAYDEDAKLSIDVLLKDERCNGRIGTTGMCLGGHLAFRCALDPRVSAAVCYFATDLHSHTLGAGGDNSLQRAKDIKGELIMIFGKKDTHVPPAGRDLIRKALHEAGVIFSFYEPEWVQHAFIRDELSKGRYDPAISGICFQMLLELFGRTLRSDLGPPESSNAAPEHVC</sequence>
<reference evidence="2" key="1">
    <citation type="journal article" date="2020" name="Stud. Mycol.">
        <title>101 Dothideomycetes genomes: a test case for predicting lifestyles and emergence of pathogens.</title>
        <authorList>
            <person name="Haridas S."/>
            <person name="Albert R."/>
            <person name="Binder M."/>
            <person name="Bloem J."/>
            <person name="Labutti K."/>
            <person name="Salamov A."/>
            <person name="Andreopoulos B."/>
            <person name="Baker S."/>
            <person name="Barry K."/>
            <person name="Bills G."/>
            <person name="Bluhm B."/>
            <person name="Cannon C."/>
            <person name="Castanera R."/>
            <person name="Culley D."/>
            <person name="Daum C."/>
            <person name="Ezra D."/>
            <person name="Gonzalez J."/>
            <person name="Henrissat B."/>
            <person name="Kuo A."/>
            <person name="Liang C."/>
            <person name="Lipzen A."/>
            <person name="Lutzoni F."/>
            <person name="Magnuson J."/>
            <person name="Mondo S."/>
            <person name="Nolan M."/>
            <person name="Ohm R."/>
            <person name="Pangilinan J."/>
            <person name="Park H.-J."/>
            <person name="Ramirez L."/>
            <person name="Alfaro M."/>
            <person name="Sun H."/>
            <person name="Tritt A."/>
            <person name="Yoshinaga Y."/>
            <person name="Zwiers L.-H."/>
            <person name="Turgeon B."/>
            <person name="Goodwin S."/>
            <person name="Spatafora J."/>
            <person name="Crous P."/>
            <person name="Grigoriev I."/>
        </authorList>
    </citation>
    <scope>NUCLEOTIDE SEQUENCE</scope>
    <source>
        <strain evidence="2">CBS 480.64</strain>
    </source>
</reference>
<accession>A0A6A7C8F4</accession>
<evidence type="ECO:0000313" key="2">
    <source>
        <dbReference type="EMBL" id="KAF2863255.1"/>
    </source>
</evidence>
<dbReference type="PANTHER" id="PTHR47562">
    <property type="match status" value="1"/>
</dbReference>
<dbReference type="PANTHER" id="PTHR47562:SF2">
    <property type="entry name" value="CARBOXYMETHYLENEBUTENOLIDASE-RELATED"/>
    <property type="match status" value="1"/>
</dbReference>
<keyword evidence="3" id="KW-1185">Reference proteome</keyword>
<dbReference type="SUPFAM" id="SSF53474">
    <property type="entry name" value="alpha/beta-Hydrolases"/>
    <property type="match status" value="1"/>
</dbReference>